<reference evidence="1" key="1">
    <citation type="submission" date="2020-05" db="EMBL/GenBank/DDBJ databases">
        <title>Mycena genomes resolve the evolution of fungal bioluminescence.</title>
        <authorList>
            <person name="Tsai I.J."/>
        </authorList>
    </citation>
    <scope>NUCLEOTIDE SEQUENCE</scope>
    <source>
        <strain evidence="1">CCC161011</strain>
    </source>
</reference>
<comment type="caution">
    <text evidence="1">The sequence shown here is derived from an EMBL/GenBank/DDBJ whole genome shotgun (WGS) entry which is preliminary data.</text>
</comment>
<dbReference type="PANTHER" id="PTHR38926">
    <property type="entry name" value="F-BOX DOMAIN CONTAINING PROTEIN, EXPRESSED"/>
    <property type="match status" value="1"/>
</dbReference>
<proteinExistence type="predicted"/>
<organism evidence="1 2">
    <name type="scientific">Mycena venus</name>
    <dbReference type="NCBI Taxonomy" id="2733690"/>
    <lineage>
        <taxon>Eukaryota</taxon>
        <taxon>Fungi</taxon>
        <taxon>Dikarya</taxon>
        <taxon>Basidiomycota</taxon>
        <taxon>Agaricomycotina</taxon>
        <taxon>Agaricomycetes</taxon>
        <taxon>Agaricomycetidae</taxon>
        <taxon>Agaricales</taxon>
        <taxon>Marasmiineae</taxon>
        <taxon>Mycenaceae</taxon>
        <taxon>Mycena</taxon>
    </lineage>
</organism>
<dbReference type="Gene3D" id="3.80.10.10">
    <property type="entry name" value="Ribonuclease Inhibitor"/>
    <property type="match status" value="1"/>
</dbReference>
<dbReference type="PANTHER" id="PTHR38926:SF5">
    <property type="entry name" value="F-BOX AND LEUCINE-RICH REPEAT PROTEIN 6"/>
    <property type="match status" value="1"/>
</dbReference>
<protein>
    <recommendedName>
        <fullName evidence="3">F-box domain-containing protein</fullName>
    </recommendedName>
</protein>
<dbReference type="EMBL" id="JACAZI010000003">
    <property type="protein sequence ID" value="KAF7364845.1"/>
    <property type="molecule type" value="Genomic_DNA"/>
</dbReference>
<accession>A0A8H6YPG6</accession>
<dbReference type="Proteomes" id="UP000620124">
    <property type="component" value="Unassembled WGS sequence"/>
</dbReference>
<evidence type="ECO:0000313" key="1">
    <source>
        <dbReference type="EMBL" id="KAF7364845.1"/>
    </source>
</evidence>
<gene>
    <name evidence="1" type="ORF">MVEN_00354800</name>
</gene>
<dbReference type="InterPro" id="IPR032675">
    <property type="entry name" value="LRR_dom_sf"/>
</dbReference>
<evidence type="ECO:0008006" key="3">
    <source>
        <dbReference type="Google" id="ProtNLM"/>
    </source>
</evidence>
<name>A0A8H6YPG6_9AGAR</name>
<dbReference type="AlphaFoldDB" id="A0A8H6YPG6"/>
<dbReference type="OrthoDB" id="3365698at2759"/>
<sequence>MSLVDSPFLDRLNTNYVPSDSEILDIRLLLMDPADELARLDAQIEEMDITLSLLKEKRTSLKAPIDAHRALISPMRHVPLDVLQEVFLSCLPFEHNALIDPTEAPLLLGRICRHWRRVAYSTPMLWSSIYILSLNYGHTSPSLLSKLERLVEAWLERSATCPLSVSLFDTTSIFEFNKDHPLILSLLPISRRICDLALSGNAQFFLPLLQLGSEDLPLLKRIRIQSTANSIIDNHLEAANVFQIPTLEEVALHLIESVDPLSLPLRWSQLTALNLGCDRAWTGNSQGGGLDFDGALDVLRRCPNLRRCELRITKIPEDPGLTRAPDTSPIMLPQMHTLVFLGLLHFQKWPSHLVVPKLCCLQLGYADIGDTACVRGEYIRADIDPTHFTSSSFRELLQSFPMMSHLRLSSSICSYGPSITPNDELLTLLHDLCPMLTHFAVLPGAGISEAAFSALVKARMTMPIPLQQVQLHFRWPLDPEVDITPDLRPFVADGLQIDIQYAPQASNGNFFPREGLYKPVSLY</sequence>
<evidence type="ECO:0000313" key="2">
    <source>
        <dbReference type="Proteomes" id="UP000620124"/>
    </source>
</evidence>
<keyword evidence="2" id="KW-1185">Reference proteome</keyword>